<comment type="caution">
    <text evidence="3">The sequence shown here is derived from an EMBL/GenBank/DDBJ whole genome shotgun (WGS) entry which is preliminary data.</text>
</comment>
<dbReference type="Pfam" id="PF00117">
    <property type="entry name" value="GATase"/>
    <property type="match status" value="1"/>
</dbReference>
<evidence type="ECO:0000313" key="3">
    <source>
        <dbReference type="EMBL" id="EEG31675.1"/>
    </source>
</evidence>
<dbReference type="InterPro" id="IPR017926">
    <property type="entry name" value="GATASE"/>
</dbReference>
<dbReference type="FunFam" id="3.40.50.880:FF:000003">
    <property type="entry name" value="Anthranilate synthase component II"/>
    <property type="match status" value="1"/>
</dbReference>
<dbReference type="NCBIfam" id="TIGR00566">
    <property type="entry name" value="trpG_papA"/>
    <property type="match status" value="1"/>
</dbReference>
<keyword evidence="4" id="KW-1185">Reference proteome</keyword>
<dbReference type="InterPro" id="IPR029062">
    <property type="entry name" value="Class_I_gatase-like"/>
</dbReference>
<dbReference type="GO" id="GO:0005829">
    <property type="term" value="C:cytosol"/>
    <property type="evidence" value="ECO:0007669"/>
    <property type="project" value="TreeGrafter"/>
</dbReference>
<dbReference type="GO" id="GO:0000162">
    <property type="term" value="P:L-tryptophan biosynthetic process"/>
    <property type="evidence" value="ECO:0007669"/>
    <property type="project" value="TreeGrafter"/>
</dbReference>
<accession>C0EA56</accession>
<dbReference type="EMBL" id="ACEC01000026">
    <property type="protein sequence ID" value="EEG31675.1"/>
    <property type="molecule type" value="Genomic_DNA"/>
</dbReference>
<dbReference type="GO" id="GO:0004049">
    <property type="term" value="F:anthranilate synthase activity"/>
    <property type="evidence" value="ECO:0007669"/>
    <property type="project" value="TreeGrafter"/>
</dbReference>
<proteinExistence type="predicted"/>
<dbReference type="PRINTS" id="PR00099">
    <property type="entry name" value="CPSGATASE"/>
</dbReference>
<sequence length="187" mass="20545">MILILDNYDSFTFNLYQYIGSLGREVKVIRNDALSVEQVRELHPTHIVLSPGPGYPAQAGICTELVRQTHHTPILGVCLGHQAICEAFGGRIVRAPRIMHGKADTAQIDTRSPVFAGLPDQIPVGRYHSLVCDPSTLPGELAVTATTDDGCIMAVQHREHPIYGIQFHPESVLTPNGMNIIQNFLNQ</sequence>
<organism evidence="3 4">
    <name type="scientific">[Clostridium] methylpentosum DSM 5476</name>
    <dbReference type="NCBI Taxonomy" id="537013"/>
    <lineage>
        <taxon>Bacteria</taxon>
        <taxon>Bacillati</taxon>
        <taxon>Bacillota</taxon>
        <taxon>Clostridia</taxon>
        <taxon>Eubacteriales</taxon>
        <taxon>Oscillospiraceae</taxon>
        <taxon>Oscillospiraceae incertae sedis</taxon>
    </lineage>
</organism>
<dbReference type="PRINTS" id="PR00097">
    <property type="entry name" value="ANTSNTHASEII"/>
</dbReference>
<reference evidence="3 4" key="2">
    <citation type="submission" date="2009-02" db="EMBL/GenBank/DDBJ databases">
        <title>Draft genome sequence of Clostridium methylpentosum (DSM 5476).</title>
        <authorList>
            <person name="Sudarsanam P."/>
            <person name="Ley R."/>
            <person name="Guruge J."/>
            <person name="Turnbaugh P.J."/>
            <person name="Mahowald M."/>
            <person name="Liep D."/>
            <person name="Gordon J."/>
        </authorList>
    </citation>
    <scope>NUCLEOTIDE SEQUENCE [LARGE SCALE GENOMIC DNA]</scope>
    <source>
        <strain evidence="3 4">DSM 5476</strain>
    </source>
</reference>
<gene>
    <name evidence="3" type="ORF">CLOSTMETH_00710</name>
</gene>
<dbReference type="PROSITE" id="PS51273">
    <property type="entry name" value="GATASE_TYPE_1"/>
    <property type="match status" value="1"/>
</dbReference>
<dbReference type="HOGENOM" id="CLU_014340_1_2_9"/>
<dbReference type="SUPFAM" id="SSF52317">
    <property type="entry name" value="Class I glutamine amidotransferase-like"/>
    <property type="match status" value="1"/>
</dbReference>
<dbReference type="AlphaFoldDB" id="C0EA56"/>
<dbReference type="PANTHER" id="PTHR43418">
    <property type="entry name" value="MULTIFUNCTIONAL TRYPTOPHAN BIOSYNTHESIS PROTEIN-RELATED"/>
    <property type="match status" value="1"/>
</dbReference>
<dbReference type="InterPro" id="IPR006221">
    <property type="entry name" value="TrpG/PapA_dom"/>
</dbReference>
<dbReference type="PANTHER" id="PTHR43418:SF4">
    <property type="entry name" value="MULTIFUNCTIONAL TRYPTOPHAN BIOSYNTHESIS PROTEIN"/>
    <property type="match status" value="1"/>
</dbReference>
<feature type="domain" description="Glutamine amidotransferase" evidence="2">
    <location>
        <begin position="3"/>
        <end position="185"/>
    </location>
</feature>
<dbReference type="Proteomes" id="UP000003340">
    <property type="component" value="Unassembled WGS sequence"/>
</dbReference>
<dbReference type="InterPro" id="IPR050472">
    <property type="entry name" value="Anth_synth/Amidotransfase"/>
</dbReference>
<dbReference type="Gene3D" id="3.40.50.880">
    <property type="match status" value="1"/>
</dbReference>
<dbReference type="GO" id="GO:0016740">
    <property type="term" value="F:transferase activity"/>
    <property type="evidence" value="ECO:0007669"/>
    <property type="project" value="UniProtKB-KW"/>
</dbReference>
<dbReference type="STRING" id="537013.CLOSTMETH_00710"/>
<dbReference type="PRINTS" id="PR00096">
    <property type="entry name" value="GATASE"/>
</dbReference>
<evidence type="ECO:0000256" key="1">
    <source>
        <dbReference type="ARBA" id="ARBA00022962"/>
    </source>
</evidence>
<dbReference type="eggNOG" id="COG0512">
    <property type="taxonomic scope" value="Bacteria"/>
</dbReference>
<evidence type="ECO:0000259" key="2">
    <source>
        <dbReference type="Pfam" id="PF00117"/>
    </source>
</evidence>
<name>C0EA56_9FIRM</name>
<dbReference type="CDD" id="cd01743">
    <property type="entry name" value="GATase1_Anthranilate_Synthase"/>
    <property type="match status" value="1"/>
</dbReference>
<keyword evidence="1 3" id="KW-0315">Glutamine amidotransferase</keyword>
<protein>
    <submittedName>
        <fullName evidence="3">Glutamine amidotransferase, class I</fullName>
    </submittedName>
</protein>
<evidence type="ECO:0000313" key="4">
    <source>
        <dbReference type="Proteomes" id="UP000003340"/>
    </source>
</evidence>
<keyword evidence="3" id="KW-0808">Transferase</keyword>
<reference evidence="3 4" key="1">
    <citation type="submission" date="2009-01" db="EMBL/GenBank/DDBJ databases">
        <authorList>
            <person name="Fulton L."/>
            <person name="Clifton S."/>
            <person name="Fulton B."/>
            <person name="Xu J."/>
            <person name="Minx P."/>
            <person name="Pepin K.H."/>
            <person name="Johnson M."/>
            <person name="Bhonagiri V."/>
            <person name="Nash W.E."/>
            <person name="Mardis E.R."/>
            <person name="Wilson R.K."/>
        </authorList>
    </citation>
    <scope>NUCLEOTIDE SEQUENCE [LARGE SCALE GENOMIC DNA]</scope>
    <source>
        <strain evidence="3 4">DSM 5476</strain>
    </source>
</reference>